<dbReference type="Gene3D" id="1.10.720.30">
    <property type="entry name" value="SAP domain"/>
    <property type="match status" value="1"/>
</dbReference>
<dbReference type="PROSITE" id="PS50800">
    <property type="entry name" value="SAP"/>
    <property type="match status" value="1"/>
</dbReference>
<evidence type="ECO:0000259" key="2">
    <source>
        <dbReference type="PROSITE" id="PS50800"/>
    </source>
</evidence>
<dbReference type="SUPFAM" id="SSF68906">
    <property type="entry name" value="SAP domain"/>
    <property type="match status" value="1"/>
</dbReference>
<dbReference type="InterPro" id="IPR036361">
    <property type="entry name" value="SAP_dom_sf"/>
</dbReference>
<evidence type="ECO:0000256" key="1">
    <source>
        <dbReference type="SAM" id="MobiDB-lite"/>
    </source>
</evidence>
<feature type="compositionally biased region" description="Basic and acidic residues" evidence="1">
    <location>
        <begin position="101"/>
        <end position="135"/>
    </location>
</feature>
<reference evidence="3 4" key="1">
    <citation type="submission" date="2013-11" db="EMBL/GenBank/DDBJ databases">
        <title>The Genome Sequence of Phytophthora parasitica P1569.</title>
        <authorList>
            <consortium name="The Broad Institute Genomics Platform"/>
            <person name="Russ C."/>
            <person name="Tyler B."/>
            <person name="Panabieres F."/>
            <person name="Shan W."/>
            <person name="Tripathy S."/>
            <person name="Grunwald N."/>
            <person name="Machado M."/>
            <person name="Johnson C.S."/>
            <person name="Arredondo F."/>
            <person name="Hong C."/>
            <person name="Coffey M."/>
            <person name="Young S.K."/>
            <person name="Zeng Q."/>
            <person name="Gargeya S."/>
            <person name="Fitzgerald M."/>
            <person name="Abouelleil A."/>
            <person name="Alvarado L."/>
            <person name="Chapman S.B."/>
            <person name="Gainer-Dewar J."/>
            <person name="Goldberg J."/>
            <person name="Griggs A."/>
            <person name="Gujja S."/>
            <person name="Hansen M."/>
            <person name="Howarth C."/>
            <person name="Imamovic A."/>
            <person name="Ireland A."/>
            <person name="Larimer J."/>
            <person name="McCowan C."/>
            <person name="Murphy C."/>
            <person name="Pearson M."/>
            <person name="Poon T.W."/>
            <person name="Priest M."/>
            <person name="Roberts A."/>
            <person name="Saif S."/>
            <person name="Shea T."/>
            <person name="Sykes S."/>
            <person name="Wortman J."/>
            <person name="Nusbaum C."/>
            <person name="Birren B."/>
        </authorList>
    </citation>
    <scope>NUCLEOTIDE SEQUENCE [LARGE SCALE GENOMIC DNA]</scope>
    <source>
        <strain evidence="3 4">P1569</strain>
    </source>
</reference>
<dbReference type="PANTHER" id="PTHR47031:SF3">
    <property type="entry name" value="SAP DOMAIN-CONTAINING PROTEIN"/>
    <property type="match status" value="1"/>
</dbReference>
<comment type="caution">
    <text evidence="3">The sequence shown here is derived from an EMBL/GenBank/DDBJ whole genome shotgun (WGS) entry which is preliminary data.</text>
</comment>
<dbReference type="SMART" id="SM00513">
    <property type="entry name" value="SAP"/>
    <property type="match status" value="1"/>
</dbReference>
<dbReference type="AlphaFoldDB" id="V9FHA2"/>
<organism evidence="3 4">
    <name type="scientific">Phytophthora nicotianae P1569</name>
    <dbReference type="NCBI Taxonomy" id="1317065"/>
    <lineage>
        <taxon>Eukaryota</taxon>
        <taxon>Sar</taxon>
        <taxon>Stramenopiles</taxon>
        <taxon>Oomycota</taxon>
        <taxon>Peronosporomycetes</taxon>
        <taxon>Peronosporales</taxon>
        <taxon>Peronosporaceae</taxon>
        <taxon>Phytophthora</taxon>
    </lineage>
</organism>
<protein>
    <recommendedName>
        <fullName evidence="2">SAP domain-containing protein</fullName>
    </recommendedName>
</protein>
<dbReference type="PANTHER" id="PTHR47031">
    <property type="entry name" value="SAP DNA-BINDING DOMAIN-CONTAINING PROTEIN"/>
    <property type="match status" value="1"/>
</dbReference>
<dbReference type="EMBL" id="ANIZ01001025">
    <property type="protein sequence ID" value="ETI50456.1"/>
    <property type="molecule type" value="Genomic_DNA"/>
</dbReference>
<dbReference type="Pfam" id="PF02037">
    <property type="entry name" value="SAP"/>
    <property type="match status" value="1"/>
</dbReference>
<name>V9FHA2_PHYNI</name>
<dbReference type="EMBL" id="ANIZ01001025">
    <property type="protein sequence ID" value="ETI50455.1"/>
    <property type="molecule type" value="Genomic_DNA"/>
</dbReference>
<dbReference type="InterPro" id="IPR003034">
    <property type="entry name" value="SAP_dom"/>
</dbReference>
<accession>V9FHA2</accession>
<sequence>MTLDANALSHLKVKDLQRELKKRGLDTSGLKAGLLQRLKEHLQQEEKETAQEENIKASSDRKEETDHKNEKKGEENKEKKSDKKGKSDPEKDAGSNDGENEDKPKALKRGADALEMDDNKDLPGIKKPKLAKEAKNGSPQPEDEDGDKPMPAVDAEKAVDGDSRVTEKELRTTLRIDNFVRPFTLNAVKTLVQELGNFVEDGFWMDAIKTHCFVTYPTSEIVRRLLSSLPSRISNPHLRIFLPVHELRPRKLVPHLMARCGHLRMGVHLALSLQIIRPWRCRSMARRIYSAD</sequence>
<feature type="region of interest" description="Disordered" evidence="1">
    <location>
        <begin position="41"/>
        <end position="164"/>
    </location>
</feature>
<proteinExistence type="predicted"/>
<evidence type="ECO:0000313" key="4">
    <source>
        <dbReference type="Proteomes" id="UP000018721"/>
    </source>
</evidence>
<feature type="compositionally biased region" description="Basic and acidic residues" evidence="1">
    <location>
        <begin position="41"/>
        <end position="94"/>
    </location>
</feature>
<keyword evidence="4" id="KW-1185">Reference proteome</keyword>
<feature type="compositionally biased region" description="Basic and acidic residues" evidence="1">
    <location>
        <begin position="154"/>
        <end position="164"/>
    </location>
</feature>
<evidence type="ECO:0000313" key="3">
    <source>
        <dbReference type="EMBL" id="ETI50456.1"/>
    </source>
</evidence>
<dbReference type="InterPro" id="IPR034257">
    <property type="entry name" value="Acinus_RRM"/>
</dbReference>
<dbReference type="CDD" id="cd12432">
    <property type="entry name" value="RRM_ACINU"/>
    <property type="match status" value="1"/>
</dbReference>
<gene>
    <name evidence="3" type="ORF">F443_06022</name>
</gene>
<feature type="domain" description="SAP" evidence="2">
    <location>
        <begin position="8"/>
        <end position="42"/>
    </location>
</feature>
<dbReference type="Proteomes" id="UP000018721">
    <property type="component" value="Unassembled WGS sequence"/>
</dbReference>